<evidence type="ECO:0000313" key="6">
    <source>
        <dbReference type="EMBL" id="PQM26683.1"/>
    </source>
</evidence>
<dbReference type="InterPro" id="IPR050109">
    <property type="entry name" value="HTH-type_TetR-like_transc_reg"/>
</dbReference>
<dbReference type="GO" id="GO:0000976">
    <property type="term" value="F:transcription cis-regulatory region binding"/>
    <property type="evidence" value="ECO:0007669"/>
    <property type="project" value="TreeGrafter"/>
</dbReference>
<evidence type="ECO:0000259" key="5">
    <source>
        <dbReference type="PROSITE" id="PS50977"/>
    </source>
</evidence>
<dbReference type="InterPro" id="IPR036271">
    <property type="entry name" value="Tet_transcr_reg_TetR-rel_C_sf"/>
</dbReference>
<dbReference type="Pfam" id="PF00440">
    <property type="entry name" value="TetR_N"/>
    <property type="match status" value="1"/>
</dbReference>
<feature type="domain" description="HTH tetR-type" evidence="5">
    <location>
        <begin position="38"/>
        <end position="98"/>
    </location>
</feature>
<sequence>MSPPASLRRPAALKAVSGVPEKAAKRAYRGERREEQKRLTHGRVLEAALELFAERGFEAASLRDIATKAGVSHAVIRLHFGNKAQLWQQAVDFLFRRMQSEMRPMPGDPDYAEGAAGLELFVRRYVAYCARHPEHARLMLMESMHDSEQLRYAVDEHIRPAHQFLERMLKAAVADGFPLDVPPAHMTYILAAASQSVFALAHEARRIYGVDVLGDDFVAHHADAVVRLLFRQ</sequence>
<proteinExistence type="predicted"/>
<dbReference type="PROSITE" id="PS01081">
    <property type="entry name" value="HTH_TETR_1"/>
    <property type="match status" value="1"/>
</dbReference>
<keyword evidence="1" id="KW-0805">Transcription regulation</keyword>
<dbReference type="InterPro" id="IPR041474">
    <property type="entry name" value="NicS_C"/>
</dbReference>
<dbReference type="PANTHER" id="PTHR30055:SF234">
    <property type="entry name" value="HTH-TYPE TRANSCRIPTIONAL REGULATOR BETI"/>
    <property type="match status" value="1"/>
</dbReference>
<dbReference type="Proteomes" id="UP000238954">
    <property type="component" value="Chromosome"/>
</dbReference>
<evidence type="ECO:0000313" key="7">
    <source>
        <dbReference type="Proteomes" id="UP000238954"/>
    </source>
</evidence>
<comment type="caution">
    <text evidence="6">The sequence shown here is derived from an EMBL/GenBank/DDBJ whole genome shotgun (WGS) entry which is preliminary data.</text>
</comment>
<gene>
    <name evidence="6" type="ORF">CVO77_16900</name>
</gene>
<dbReference type="Gene3D" id="1.10.357.10">
    <property type="entry name" value="Tetracycline Repressor, domain 2"/>
    <property type="match status" value="1"/>
</dbReference>
<dbReference type="Pfam" id="PF17938">
    <property type="entry name" value="TetR_C_29"/>
    <property type="match status" value="1"/>
</dbReference>
<evidence type="ECO:0000256" key="1">
    <source>
        <dbReference type="ARBA" id="ARBA00023015"/>
    </source>
</evidence>
<dbReference type="GO" id="GO:0003700">
    <property type="term" value="F:DNA-binding transcription factor activity"/>
    <property type="evidence" value="ECO:0007669"/>
    <property type="project" value="TreeGrafter"/>
</dbReference>
<dbReference type="InterPro" id="IPR023772">
    <property type="entry name" value="DNA-bd_HTH_TetR-type_CS"/>
</dbReference>
<organism evidence="6 7">
    <name type="scientific">Sphingopyxis lindanitolerans</name>
    <dbReference type="NCBI Taxonomy" id="2054227"/>
    <lineage>
        <taxon>Bacteria</taxon>
        <taxon>Pseudomonadati</taxon>
        <taxon>Pseudomonadota</taxon>
        <taxon>Alphaproteobacteria</taxon>
        <taxon>Sphingomonadales</taxon>
        <taxon>Sphingomonadaceae</taxon>
        <taxon>Sphingopyxis</taxon>
    </lineage>
</organism>
<dbReference type="InterPro" id="IPR009057">
    <property type="entry name" value="Homeodomain-like_sf"/>
</dbReference>
<dbReference type="InterPro" id="IPR001647">
    <property type="entry name" value="HTH_TetR"/>
</dbReference>
<dbReference type="PROSITE" id="PS50977">
    <property type="entry name" value="HTH_TETR_2"/>
    <property type="match status" value="1"/>
</dbReference>
<keyword evidence="2 4" id="KW-0238">DNA-binding</keyword>
<dbReference type="EMBL" id="PHFW01000003">
    <property type="protein sequence ID" value="PQM26683.1"/>
    <property type="molecule type" value="Genomic_DNA"/>
</dbReference>
<evidence type="ECO:0000256" key="4">
    <source>
        <dbReference type="PROSITE-ProRule" id="PRU00335"/>
    </source>
</evidence>
<accession>A0A2S8B2W1</accession>
<dbReference type="Gene3D" id="1.10.10.60">
    <property type="entry name" value="Homeodomain-like"/>
    <property type="match status" value="1"/>
</dbReference>
<feature type="DNA-binding region" description="H-T-H motif" evidence="4">
    <location>
        <begin position="61"/>
        <end position="80"/>
    </location>
</feature>
<dbReference type="OrthoDB" id="2356263at2"/>
<dbReference type="SUPFAM" id="SSF46689">
    <property type="entry name" value="Homeodomain-like"/>
    <property type="match status" value="1"/>
</dbReference>
<dbReference type="SUPFAM" id="SSF48498">
    <property type="entry name" value="Tetracyclin repressor-like, C-terminal domain"/>
    <property type="match status" value="1"/>
</dbReference>
<dbReference type="PRINTS" id="PR00455">
    <property type="entry name" value="HTHTETR"/>
</dbReference>
<protein>
    <submittedName>
        <fullName evidence="6">TetR family transcriptional regulator</fullName>
    </submittedName>
</protein>
<reference evidence="7" key="1">
    <citation type="submission" date="2017-11" db="EMBL/GenBank/DDBJ databases">
        <title>The complete genome sequence of Sphingopyxis pomeranensis sp. nov. strain WS5A3p.</title>
        <authorList>
            <person name="Kaminski M.A."/>
        </authorList>
    </citation>
    <scope>NUCLEOTIDE SEQUENCE [LARGE SCALE GENOMIC DNA]</scope>
    <source>
        <strain evidence="7">WS5A3p</strain>
    </source>
</reference>
<name>A0A2S8B2W1_9SPHN</name>
<keyword evidence="7" id="KW-1185">Reference proteome</keyword>
<evidence type="ECO:0000256" key="2">
    <source>
        <dbReference type="ARBA" id="ARBA00023125"/>
    </source>
</evidence>
<keyword evidence="3" id="KW-0804">Transcription</keyword>
<dbReference type="PANTHER" id="PTHR30055">
    <property type="entry name" value="HTH-TYPE TRANSCRIPTIONAL REGULATOR RUTR"/>
    <property type="match status" value="1"/>
</dbReference>
<dbReference type="RefSeq" id="WP_106000052.1">
    <property type="nucleotide sequence ID" value="NZ_CM009578.1"/>
</dbReference>
<evidence type="ECO:0000256" key="3">
    <source>
        <dbReference type="ARBA" id="ARBA00023163"/>
    </source>
</evidence>
<dbReference type="AlphaFoldDB" id="A0A2S8B2W1"/>